<evidence type="ECO:0000313" key="7">
    <source>
        <dbReference type="Proteomes" id="UP000887013"/>
    </source>
</evidence>
<dbReference type="GO" id="GO:0045087">
    <property type="term" value="P:innate immune response"/>
    <property type="evidence" value="ECO:0007669"/>
    <property type="project" value="TreeGrafter"/>
</dbReference>
<evidence type="ECO:0000313" key="6">
    <source>
        <dbReference type="EMBL" id="GFU37107.1"/>
    </source>
</evidence>
<proteinExistence type="predicted"/>
<dbReference type="Proteomes" id="UP000887013">
    <property type="component" value="Unassembled WGS sequence"/>
</dbReference>
<evidence type="ECO:0000256" key="1">
    <source>
        <dbReference type="ARBA" id="ARBA00022729"/>
    </source>
</evidence>
<dbReference type="InterPro" id="IPR052444">
    <property type="entry name" value="Spz/Toll_ligand-like"/>
</dbReference>
<keyword evidence="3" id="KW-0325">Glycoprotein</keyword>
<dbReference type="AlphaFoldDB" id="A0A8X6UIK4"/>
<organism evidence="6 7">
    <name type="scientific">Nephila pilipes</name>
    <name type="common">Giant wood spider</name>
    <name type="synonym">Nephila maculata</name>
    <dbReference type="NCBI Taxonomy" id="299642"/>
    <lineage>
        <taxon>Eukaryota</taxon>
        <taxon>Metazoa</taxon>
        <taxon>Ecdysozoa</taxon>
        <taxon>Arthropoda</taxon>
        <taxon>Chelicerata</taxon>
        <taxon>Arachnida</taxon>
        <taxon>Araneae</taxon>
        <taxon>Araneomorphae</taxon>
        <taxon>Entelegynae</taxon>
        <taxon>Araneoidea</taxon>
        <taxon>Nephilidae</taxon>
        <taxon>Nephila</taxon>
    </lineage>
</organism>
<keyword evidence="2" id="KW-1015">Disulfide bond</keyword>
<dbReference type="InterPro" id="IPR032104">
    <property type="entry name" value="Spaetzle"/>
</dbReference>
<dbReference type="GO" id="GO:0008083">
    <property type="term" value="F:growth factor activity"/>
    <property type="evidence" value="ECO:0007669"/>
    <property type="project" value="TreeGrafter"/>
</dbReference>
<dbReference type="GO" id="GO:0005121">
    <property type="term" value="F:Toll binding"/>
    <property type="evidence" value="ECO:0007669"/>
    <property type="project" value="TreeGrafter"/>
</dbReference>
<dbReference type="PANTHER" id="PTHR23199:SF12">
    <property type="entry name" value="NEUROTROPHIN 1-RELATED"/>
    <property type="match status" value="1"/>
</dbReference>
<dbReference type="GO" id="GO:0005615">
    <property type="term" value="C:extracellular space"/>
    <property type="evidence" value="ECO:0007669"/>
    <property type="project" value="UniProtKB-ARBA"/>
</dbReference>
<protein>
    <recommendedName>
        <fullName evidence="5">Spaetzle domain-containing protein</fullName>
    </recommendedName>
</protein>
<feature type="domain" description="Spaetzle" evidence="5">
    <location>
        <begin position="136"/>
        <end position="231"/>
    </location>
</feature>
<dbReference type="EMBL" id="BMAW01034875">
    <property type="protein sequence ID" value="GFU37107.1"/>
    <property type="molecule type" value="Genomic_DNA"/>
</dbReference>
<feature type="chain" id="PRO_5036478602" description="Spaetzle domain-containing protein" evidence="4">
    <location>
        <begin position="26"/>
        <end position="276"/>
    </location>
</feature>
<evidence type="ECO:0000259" key="5">
    <source>
        <dbReference type="Pfam" id="PF16077"/>
    </source>
</evidence>
<comment type="caution">
    <text evidence="6">The sequence shown here is derived from an EMBL/GenBank/DDBJ whole genome shotgun (WGS) entry which is preliminary data.</text>
</comment>
<dbReference type="GO" id="GO:0021556">
    <property type="term" value="P:central nervous system formation"/>
    <property type="evidence" value="ECO:0007669"/>
    <property type="project" value="TreeGrafter"/>
</dbReference>
<accession>A0A8X6UIK4</accession>
<evidence type="ECO:0000256" key="2">
    <source>
        <dbReference type="ARBA" id="ARBA00023157"/>
    </source>
</evidence>
<evidence type="ECO:0000256" key="3">
    <source>
        <dbReference type="ARBA" id="ARBA00023180"/>
    </source>
</evidence>
<dbReference type="Gene3D" id="2.10.90.10">
    <property type="entry name" value="Cystine-knot cytokines"/>
    <property type="match status" value="1"/>
</dbReference>
<dbReference type="PANTHER" id="PTHR23199">
    <property type="entry name" value="NEUROTROPHIN 1-RELATED"/>
    <property type="match status" value="1"/>
</dbReference>
<dbReference type="Pfam" id="PF16077">
    <property type="entry name" value="Spaetzle"/>
    <property type="match status" value="1"/>
</dbReference>
<keyword evidence="7" id="KW-1185">Reference proteome</keyword>
<dbReference type="SUPFAM" id="SSF57501">
    <property type="entry name" value="Cystine-knot cytokines"/>
    <property type="match status" value="1"/>
</dbReference>
<reference evidence="6" key="1">
    <citation type="submission" date="2020-08" db="EMBL/GenBank/DDBJ databases">
        <title>Multicomponent nature underlies the extraordinary mechanical properties of spider dragline silk.</title>
        <authorList>
            <person name="Kono N."/>
            <person name="Nakamura H."/>
            <person name="Mori M."/>
            <person name="Yoshida Y."/>
            <person name="Ohtoshi R."/>
            <person name="Malay A.D."/>
            <person name="Moran D.A.P."/>
            <person name="Tomita M."/>
            <person name="Numata K."/>
            <person name="Arakawa K."/>
        </authorList>
    </citation>
    <scope>NUCLEOTIDE SEQUENCE</scope>
</reference>
<keyword evidence="1 4" id="KW-0732">Signal</keyword>
<dbReference type="OrthoDB" id="6359065at2759"/>
<gene>
    <name evidence="6" type="ORF">NPIL_591671</name>
</gene>
<sequence>MEHRTVARSVWVSCFILIQINVTSQQNPRHSVTTRNKSERAILFPETNVTEHSLPVFPDPVVEYLERREQLLVPPTDRFGRPLCVNKAGDTFCEEVENYPEIEIRKVIKYSSEEFTELFGTMAVSSRKFSDDDEETLCPQRSKIFQPKAAVNENDQWAYVVNDIDYVQTVTAEICVGDEEPCRYLDGTLPVGVSSVCKQKYAYKRLVALHPSKKKTYTDAFRFPSCCVCYVRNPIILTRTRAIEIDEKTPAKPWSSLPLLTYKTKLKSAALSRKRK</sequence>
<dbReference type="InterPro" id="IPR029034">
    <property type="entry name" value="Cystine-knot_cytokine"/>
</dbReference>
<evidence type="ECO:0000256" key="4">
    <source>
        <dbReference type="SAM" id="SignalP"/>
    </source>
</evidence>
<feature type="signal peptide" evidence="4">
    <location>
        <begin position="1"/>
        <end position="25"/>
    </location>
</feature>
<name>A0A8X6UIK4_NEPPI</name>